<evidence type="ECO:0000313" key="4">
    <source>
        <dbReference type="Proteomes" id="UP001390339"/>
    </source>
</evidence>
<dbReference type="EMBL" id="JAPCWZ010000002">
    <property type="protein sequence ID" value="KAK8877595.1"/>
    <property type="molecule type" value="Genomic_DNA"/>
</dbReference>
<evidence type="ECO:0000256" key="1">
    <source>
        <dbReference type="SAM" id="MobiDB-lite"/>
    </source>
</evidence>
<feature type="compositionally biased region" description="Low complexity" evidence="1">
    <location>
        <begin position="164"/>
        <end position="175"/>
    </location>
</feature>
<proteinExistence type="predicted"/>
<keyword evidence="2" id="KW-1133">Transmembrane helix</keyword>
<dbReference type="Proteomes" id="UP001390339">
    <property type="component" value="Unassembled WGS sequence"/>
</dbReference>
<sequence>MAHNRSVRSELAVTDDQPYYAYQNAPFEVPVPVELDDDYRGNGILIGFKGIKLCRYINLWLIMISCSPPFEQWLTFHPLLYPLLLLNILLIFYQLLLRLTHTPRTRLTRSRPLPLRIVPHQLQHQLPTHHPLTPTPDTPPPDTLYTRTQSKCCKHVDTERVHSAHTSSRPAASAAPPCPPSGPRAHTDST</sequence>
<evidence type="ECO:0000256" key="2">
    <source>
        <dbReference type="SAM" id="Phobius"/>
    </source>
</evidence>
<feature type="compositionally biased region" description="Pro residues" evidence="1">
    <location>
        <begin position="133"/>
        <end position="142"/>
    </location>
</feature>
<keyword evidence="2" id="KW-0812">Transmembrane</keyword>
<protein>
    <submittedName>
        <fullName evidence="3">Uncharacterized protein</fullName>
    </submittedName>
</protein>
<accession>A0ABR2JIF7</accession>
<keyword evidence="2" id="KW-0472">Membrane</keyword>
<gene>
    <name evidence="3" type="ORF">PGQ11_002541</name>
</gene>
<reference evidence="3 4" key="1">
    <citation type="journal article" date="2024" name="IMA Fungus">
        <title>Apiospora arundinis, a panoply of carbohydrate-active enzymes and secondary metabolites.</title>
        <authorList>
            <person name="Sorensen T."/>
            <person name="Petersen C."/>
            <person name="Muurmann A.T."/>
            <person name="Christiansen J.V."/>
            <person name="Brundto M.L."/>
            <person name="Overgaard C.K."/>
            <person name="Boysen A.T."/>
            <person name="Wollenberg R.D."/>
            <person name="Larsen T.O."/>
            <person name="Sorensen J.L."/>
            <person name="Nielsen K.L."/>
            <person name="Sondergaard T.E."/>
        </authorList>
    </citation>
    <scope>NUCLEOTIDE SEQUENCE [LARGE SCALE GENOMIC DNA]</scope>
    <source>
        <strain evidence="3 4">AAU 773</strain>
    </source>
</reference>
<organism evidence="3 4">
    <name type="scientific">Apiospora arundinis</name>
    <dbReference type="NCBI Taxonomy" id="335852"/>
    <lineage>
        <taxon>Eukaryota</taxon>
        <taxon>Fungi</taxon>
        <taxon>Dikarya</taxon>
        <taxon>Ascomycota</taxon>
        <taxon>Pezizomycotina</taxon>
        <taxon>Sordariomycetes</taxon>
        <taxon>Xylariomycetidae</taxon>
        <taxon>Amphisphaeriales</taxon>
        <taxon>Apiosporaceae</taxon>
        <taxon>Apiospora</taxon>
    </lineage>
</organism>
<keyword evidence="4" id="KW-1185">Reference proteome</keyword>
<evidence type="ECO:0000313" key="3">
    <source>
        <dbReference type="EMBL" id="KAK8877595.1"/>
    </source>
</evidence>
<feature type="transmembrane region" description="Helical" evidence="2">
    <location>
        <begin position="79"/>
        <end position="99"/>
    </location>
</feature>
<feature type="region of interest" description="Disordered" evidence="1">
    <location>
        <begin position="126"/>
        <end position="190"/>
    </location>
</feature>
<comment type="caution">
    <text evidence="3">The sequence shown here is derived from an EMBL/GenBank/DDBJ whole genome shotgun (WGS) entry which is preliminary data.</text>
</comment>
<name>A0ABR2JIF7_9PEZI</name>